<comment type="similarity">
    <text evidence="6">Belongs to the methyltransferase superfamily. RNA methyltransferase RsmG family.</text>
</comment>
<keyword evidence="5 6" id="KW-0949">S-adenosyl-L-methionine</keyword>
<keyword evidence="1 6" id="KW-0963">Cytoplasm</keyword>
<dbReference type="STRING" id="467210.HMPREF1866_02417"/>
<dbReference type="Proteomes" id="UP000070394">
    <property type="component" value="Unassembled WGS sequence"/>
</dbReference>
<dbReference type="InterPro" id="IPR003682">
    <property type="entry name" value="rRNA_ssu_MeTfrase_G"/>
</dbReference>
<dbReference type="SUPFAM" id="SSF53335">
    <property type="entry name" value="S-adenosyl-L-methionine-dependent methyltransferases"/>
    <property type="match status" value="1"/>
</dbReference>
<dbReference type="FunFam" id="3.40.50.150:FF:000041">
    <property type="entry name" value="Ribosomal RNA small subunit methyltransferase G"/>
    <property type="match status" value="1"/>
</dbReference>
<accession>A0A133ZF62</accession>
<evidence type="ECO:0000313" key="7">
    <source>
        <dbReference type="EMBL" id="KXB54021.1"/>
    </source>
</evidence>
<comment type="caution">
    <text evidence="7">The sequence shown here is derived from an EMBL/GenBank/DDBJ whole genome shotgun (WGS) entry which is preliminary data.</text>
</comment>
<feature type="binding site" evidence="6">
    <location>
        <position position="81"/>
    </location>
    <ligand>
        <name>S-adenosyl-L-methionine</name>
        <dbReference type="ChEBI" id="CHEBI:59789"/>
    </ligand>
</feature>
<evidence type="ECO:0000313" key="8">
    <source>
        <dbReference type="Proteomes" id="UP000070394"/>
    </source>
</evidence>
<name>A0A133ZF62_9FIRM</name>
<proteinExistence type="inferred from homology"/>
<gene>
    <name evidence="6" type="primary">rsmG</name>
    <name evidence="7" type="ORF">HMPREF1866_02417</name>
</gene>
<dbReference type="Gene3D" id="3.40.50.150">
    <property type="entry name" value="Vaccinia Virus protein VP39"/>
    <property type="match status" value="1"/>
</dbReference>
<dbReference type="EMBL" id="LSDA01000136">
    <property type="protein sequence ID" value="KXB54021.1"/>
    <property type="molecule type" value="Genomic_DNA"/>
</dbReference>
<dbReference type="OrthoDB" id="9808773at2"/>
<reference evidence="8" key="1">
    <citation type="submission" date="2016-01" db="EMBL/GenBank/DDBJ databases">
        <authorList>
            <person name="Mitreva M."/>
            <person name="Pepin K.H."/>
            <person name="Mihindukulasuriya K.A."/>
            <person name="Fulton R."/>
            <person name="Fronick C."/>
            <person name="O'Laughlin M."/>
            <person name="Miner T."/>
            <person name="Herter B."/>
            <person name="Rosa B.A."/>
            <person name="Cordes M."/>
            <person name="Tomlinson C."/>
            <person name="Wollam A."/>
            <person name="Palsikar V.B."/>
            <person name="Mardis E.R."/>
            <person name="Wilson R.K."/>
        </authorList>
    </citation>
    <scope>NUCLEOTIDE SEQUENCE [LARGE SCALE GENOMIC DNA]</scope>
    <source>
        <strain evidence="8">DNF00896</strain>
    </source>
</reference>
<evidence type="ECO:0000256" key="4">
    <source>
        <dbReference type="ARBA" id="ARBA00022679"/>
    </source>
</evidence>
<keyword evidence="2 6" id="KW-0698">rRNA processing</keyword>
<dbReference type="AlphaFoldDB" id="A0A133ZF62"/>
<feature type="binding site" evidence="6">
    <location>
        <position position="151"/>
    </location>
    <ligand>
        <name>S-adenosyl-L-methionine</name>
        <dbReference type="ChEBI" id="CHEBI:59789"/>
    </ligand>
</feature>
<dbReference type="EC" id="2.1.1.-" evidence="6"/>
<dbReference type="GO" id="GO:0005829">
    <property type="term" value="C:cytosol"/>
    <property type="evidence" value="ECO:0007669"/>
    <property type="project" value="TreeGrafter"/>
</dbReference>
<keyword evidence="3 6" id="KW-0489">Methyltransferase</keyword>
<dbReference type="InterPro" id="IPR029063">
    <property type="entry name" value="SAM-dependent_MTases_sf"/>
</dbReference>
<keyword evidence="8" id="KW-1185">Reference proteome</keyword>
<organism evidence="7 8">
    <name type="scientific">Lachnoanaerobaculum saburreum</name>
    <dbReference type="NCBI Taxonomy" id="467210"/>
    <lineage>
        <taxon>Bacteria</taxon>
        <taxon>Bacillati</taxon>
        <taxon>Bacillota</taxon>
        <taxon>Clostridia</taxon>
        <taxon>Lachnospirales</taxon>
        <taxon>Lachnospiraceae</taxon>
        <taxon>Lachnoanaerobaculum</taxon>
    </lineage>
</organism>
<comment type="function">
    <text evidence="6">Specifically methylates the N7 position of a guanine in 16S rRNA.</text>
</comment>
<dbReference type="GO" id="GO:0070043">
    <property type="term" value="F:rRNA (guanine-N7-)-methyltransferase activity"/>
    <property type="evidence" value="ECO:0007669"/>
    <property type="project" value="UniProtKB-UniRule"/>
</dbReference>
<evidence type="ECO:0000256" key="1">
    <source>
        <dbReference type="ARBA" id="ARBA00022490"/>
    </source>
</evidence>
<evidence type="ECO:0000256" key="3">
    <source>
        <dbReference type="ARBA" id="ARBA00022603"/>
    </source>
</evidence>
<evidence type="ECO:0000256" key="5">
    <source>
        <dbReference type="ARBA" id="ARBA00022691"/>
    </source>
</evidence>
<dbReference type="Pfam" id="PF02527">
    <property type="entry name" value="GidB"/>
    <property type="match status" value="1"/>
</dbReference>
<feature type="binding site" evidence="6">
    <location>
        <begin position="132"/>
        <end position="133"/>
    </location>
    <ligand>
        <name>S-adenosyl-L-methionine</name>
        <dbReference type="ChEBI" id="CHEBI:59789"/>
    </ligand>
</feature>
<keyword evidence="4 6" id="KW-0808">Transferase</keyword>
<dbReference type="CDD" id="cd02440">
    <property type="entry name" value="AdoMet_MTases"/>
    <property type="match status" value="1"/>
</dbReference>
<evidence type="ECO:0000256" key="6">
    <source>
        <dbReference type="HAMAP-Rule" id="MF_00074"/>
    </source>
</evidence>
<dbReference type="PATRIC" id="fig|467210.3.peg.2390"/>
<comment type="caution">
    <text evidence="6">Lacks conserved residue(s) required for the propagation of feature annotation.</text>
</comment>
<feature type="binding site" evidence="6">
    <location>
        <position position="86"/>
    </location>
    <ligand>
        <name>S-adenosyl-L-methionine</name>
        <dbReference type="ChEBI" id="CHEBI:59789"/>
    </ligand>
</feature>
<dbReference type="NCBIfam" id="TIGR00138">
    <property type="entry name" value="rsmG_gidB"/>
    <property type="match status" value="1"/>
</dbReference>
<sequence length="241" mass="27299">MYNDMDRYLSENNILDIVLSDEQKEKLYKFYEILIEKNKVMNLTSITEIREFTFKHLIDSIALEKLIKDIEKKDYSIADLGTGAGFPGIPLAIAFPNLKLTLIDSLNKRIKFIQEVCETLNIKNVTAIHSRAEDIARDKKYRESFDICVSRAVANLASLSEYCLPLVKVGGSFVSYKSKGYDVEVNDAKKAIQVLGGETGESIKFELEEYGERILLDIKKVKSTSGKYPRKAGLPTKEPIK</sequence>
<comment type="subcellular location">
    <subcellularLocation>
        <location evidence="6">Cytoplasm</location>
    </subcellularLocation>
</comment>
<dbReference type="PANTHER" id="PTHR31760:SF0">
    <property type="entry name" value="S-ADENOSYL-L-METHIONINE-DEPENDENT METHYLTRANSFERASES SUPERFAMILY PROTEIN"/>
    <property type="match status" value="1"/>
</dbReference>
<dbReference type="HAMAP" id="MF_00074">
    <property type="entry name" value="16SrRNA_methyltr_G"/>
    <property type="match status" value="1"/>
</dbReference>
<dbReference type="PANTHER" id="PTHR31760">
    <property type="entry name" value="S-ADENOSYL-L-METHIONINE-DEPENDENT METHYLTRANSFERASES SUPERFAMILY PROTEIN"/>
    <property type="match status" value="1"/>
</dbReference>
<protein>
    <recommendedName>
        <fullName evidence="6">Ribosomal RNA small subunit methyltransferase G</fullName>
        <ecNumber evidence="6">2.1.1.-</ecNumber>
    </recommendedName>
    <alternativeName>
        <fullName evidence="6">16S rRNA 7-methylguanosine methyltransferase</fullName>
        <shortName evidence="6">16S rRNA m7G methyltransferase</shortName>
    </alternativeName>
</protein>
<evidence type="ECO:0000256" key="2">
    <source>
        <dbReference type="ARBA" id="ARBA00022552"/>
    </source>
</evidence>
<dbReference type="RefSeq" id="WP_060931992.1">
    <property type="nucleotide sequence ID" value="NZ_KQ959846.1"/>
</dbReference>